<dbReference type="InterPro" id="IPR046825">
    <property type="entry name" value="PDH_C"/>
</dbReference>
<dbReference type="FunFam" id="1.10.3660.10:FF:000003">
    <property type="entry name" value="Prephenate dehydrogenase"/>
    <property type="match status" value="1"/>
</dbReference>
<dbReference type="RefSeq" id="WP_034572921.1">
    <property type="nucleotide sequence ID" value="NZ_JQBS01000024.1"/>
</dbReference>
<keyword evidence="6" id="KW-0028">Amino-acid biosynthesis</keyword>
<evidence type="ECO:0000256" key="7">
    <source>
        <dbReference type="ARBA" id="ARBA00023002"/>
    </source>
</evidence>
<dbReference type="EMBL" id="JQBS01000024">
    <property type="protein sequence ID" value="KRN56687.1"/>
    <property type="molecule type" value="Genomic_DNA"/>
</dbReference>
<dbReference type="CDD" id="cd04909">
    <property type="entry name" value="ACT_PDH-BS"/>
    <property type="match status" value="1"/>
</dbReference>
<gene>
    <name evidence="13" type="ORF">IV74_GL000935</name>
</gene>
<name>A0A0R2HVJ5_CARDV</name>
<keyword evidence="7" id="KW-0560">Oxidoreductase</keyword>
<protein>
    <recommendedName>
        <fullName evidence="4">Prephenate dehydrogenase</fullName>
        <ecNumber evidence="3">1.3.1.12</ecNumber>
    </recommendedName>
</protein>
<dbReference type="GO" id="GO:0070403">
    <property type="term" value="F:NAD+ binding"/>
    <property type="evidence" value="ECO:0007669"/>
    <property type="project" value="InterPro"/>
</dbReference>
<evidence type="ECO:0000256" key="10">
    <source>
        <dbReference type="ARBA" id="ARBA00049260"/>
    </source>
</evidence>
<keyword evidence="5" id="KW-0827">Tyrosine biosynthesis</keyword>
<dbReference type="InterPro" id="IPR046826">
    <property type="entry name" value="PDH_N"/>
</dbReference>
<dbReference type="NCBIfam" id="NF005107">
    <property type="entry name" value="PRK06545.1-5"/>
    <property type="match status" value="1"/>
</dbReference>
<dbReference type="Pfam" id="PF02153">
    <property type="entry name" value="PDH_N"/>
    <property type="match status" value="1"/>
</dbReference>
<evidence type="ECO:0000256" key="8">
    <source>
        <dbReference type="ARBA" id="ARBA00023027"/>
    </source>
</evidence>
<dbReference type="InterPro" id="IPR050812">
    <property type="entry name" value="Preph/Arog_dehydrog"/>
</dbReference>
<dbReference type="EC" id="1.3.1.12" evidence="3"/>
<evidence type="ECO:0000256" key="1">
    <source>
        <dbReference type="ARBA" id="ARBA00005067"/>
    </source>
</evidence>
<comment type="catalytic activity">
    <reaction evidence="10">
        <text>prephenate + NAD(+) = 3-(4-hydroxyphenyl)pyruvate + CO2 + NADH</text>
        <dbReference type="Rhea" id="RHEA:13869"/>
        <dbReference type="ChEBI" id="CHEBI:16526"/>
        <dbReference type="ChEBI" id="CHEBI:29934"/>
        <dbReference type="ChEBI" id="CHEBI:36242"/>
        <dbReference type="ChEBI" id="CHEBI:57540"/>
        <dbReference type="ChEBI" id="CHEBI:57945"/>
        <dbReference type="EC" id="1.3.1.12"/>
    </reaction>
</comment>
<dbReference type="GeneID" id="89590010"/>
<evidence type="ECO:0000256" key="2">
    <source>
        <dbReference type="ARBA" id="ARBA00007964"/>
    </source>
</evidence>
<organism evidence="13 14">
    <name type="scientific">Carnobacterium divergens DSM 20623</name>
    <dbReference type="NCBI Taxonomy" id="1449336"/>
    <lineage>
        <taxon>Bacteria</taxon>
        <taxon>Bacillati</taxon>
        <taxon>Bacillota</taxon>
        <taxon>Bacilli</taxon>
        <taxon>Lactobacillales</taxon>
        <taxon>Carnobacteriaceae</taxon>
        <taxon>Carnobacterium</taxon>
    </lineage>
</organism>
<dbReference type="InterPro" id="IPR008927">
    <property type="entry name" value="6-PGluconate_DH-like_C_sf"/>
</dbReference>
<evidence type="ECO:0000256" key="3">
    <source>
        <dbReference type="ARBA" id="ARBA00012068"/>
    </source>
</evidence>
<evidence type="ECO:0000259" key="12">
    <source>
        <dbReference type="PROSITE" id="PS51671"/>
    </source>
</evidence>
<comment type="pathway">
    <text evidence="1">Amino-acid biosynthesis; L-tyrosine biosynthesis; (4-hydroxyphenyl)pyruvate from prephenate (NAD(+) route): step 1/1.</text>
</comment>
<evidence type="ECO:0000256" key="9">
    <source>
        <dbReference type="ARBA" id="ARBA00023141"/>
    </source>
</evidence>
<comment type="caution">
    <text evidence="13">The sequence shown here is derived from an EMBL/GenBank/DDBJ whole genome shotgun (WGS) entry which is preliminary data.</text>
</comment>
<keyword evidence="8" id="KW-0520">NAD</keyword>
<dbReference type="GO" id="GO:0006571">
    <property type="term" value="P:tyrosine biosynthetic process"/>
    <property type="evidence" value="ECO:0007669"/>
    <property type="project" value="UniProtKB-UniPathway"/>
</dbReference>
<evidence type="ECO:0000313" key="14">
    <source>
        <dbReference type="Proteomes" id="UP000051658"/>
    </source>
</evidence>
<proteinExistence type="inferred from homology"/>
<dbReference type="GO" id="GO:0004665">
    <property type="term" value="F:prephenate dehydrogenase (NADP+) activity"/>
    <property type="evidence" value="ECO:0007669"/>
    <property type="project" value="InterPro"/>
</dbReference>
<dbReference type="PROSITE" id="PS51176">
    <property type="entry name" value="PDH_ADH"/>
    <property type="match status" value="1"/>
</dbReference>
<keyword evidence="14" id="KW-1185">Reference proteome</keyword>
<evidence type="ECO:0000313" key="13">
    <source>
        <dbReference type="EMBL" id="KRN56687.1"/>
    </source>
</evidence>
<accession>A0A0R2HVJ5</accession>
<reference evidence="13 14" key="1">
    <citation type="journal article" date="2015" name="Genome Announc.">
        <title>Expanding the biotechnology potential of lactobacilli through comparative genomics of 213 strains and associated genera.</title>
        <authorList>
            <person name="Sun Z."/>
            <person name="Harris H.M."/>
            <person name="McCann A."/>
            <person name="Guo C."/>
            <person name="Argimon S."/>
            <person name="Zhang W."/>
            <person name="Yang X."/>
            <person name="Jeffery I.B."/>
            <person name="Cooney J.C."/>
            <person name="Kagawa T.F."/>
            <person name="Liu W."/>
            <person name="Song Y."/>
            <person name="Salvetti E."/>
            <person name="Wrobel A."/>
            <person name="Rasinkangas P."/>
            <person name="Parkhill J."/>
            <person name="Rea M.C."/>
            <person name="O'Sullivan O."/>
            <person name="Ritari J."/>
            <person name="Douillard F.P."/>
            <person name="Paul Ross R."/>
            <person name="Yang R."/>
            <person name="Briner A.E."/>
            <person name="Felis G.E."/>
            <person name="de Vos W.M."/>
            <person name="Barrangou R."/>
            <person name="Klaenhammer T.R."/>
            <person name="Caufield P.W."/>
            <person name="Cui Y."/>
            <person name="Zhang H."/>
            <person name="O'Toole P.W."/>
        </authorList>
    </citation>
    <scope>NUCLEOTIDE SEQUENCE [LARGE SCALE GENOMIC DNA]</scope>
    <source>
        <strain evidence="13 14">DSM 20623</strain>
    </source>
</reference>
<dbReference type="SUPFAM" id="SSF51735">
    <property type="entry name" value="NAD(P)-binding Rossmann-fold domains"/>
    <property type="match status" value="1"/>
</dbReference>
<dbReference type="FunFam" id="3.40.50.720:FF:000208">
    <property type="entry name" value="Prephenate dehydrogenase"/>
    <property type="match status" value="1"/>
</dbReference>
<dbReference type="GO" id="GO:0008977">
    <property type="term" value="F:prephenate dehydrogenase (NAD+) activity"/>
    <property type="evidence" value="ECO:0007669"/>
    <property type="project" value="UniProtKB-EC"/>
</dbReference>
<comment type="similarity">
    <text evidence="2">Belongs to the prephenate/arogenate dehydrogenase family.</text>
</comment>
<dbReference type="Proteomes" id="UP000051658">
    <property type="component" value="Unassembled WGS sequence"/>
</dbReference>
<dbReference type="PATRIC" id="fig|1449336.4.peg.956"/>
<keyword evidence="9" id="KW-0057">Aromatic amino acid biosynthesis</keyword>
<dbReference type="Gene3D" id="3.40.50.720">
    <property type="entry name" value="NAD(P)-binding Rossmann-like Domain"/>
    <property type="match status" value="1"/>
</dbReference>
<dbReference type="Gene3D" id="1.10.3660.10">
    <property type="entry name" value="6-phosphogluconate dehydrogenase C-terminal like domain"/>
    <property type="match status" value="1"/>
</dbReference>
<dbReference type="PANTHER" id="PTHR21363">
    <property type="entry name" value="PREPHENATE DEHYDROGENASE"/>
    <property type="match status" value="1"/>
</dbReference>
<evidence type="ECO:0000256" key="5">
    <source>
        <dbReference type="ARBA" id="ARBA00022498"/>
    </source>
</evidence>
<feature type="domain" description="Prephenate/arogenate dehydrogenase" evidence="11">
    <location>
        <begin position="4"/>
        <end position="295"/>
    </location>
</feature>
<dbReference type="PROSITE" id="PS51671">
    <property type="entry name" value="ACT"/>
    <property type="match status" value="1"/>
</dbReference>
<evidence type="ECO:0000256" key="6">
    <source>
        <dbReference type="ARBA" id="ARBA00022605"/>
    </source>
</evidence>
<dbReference type="UniPathway" id="UPA00122">
    <property type="reaction ID" value="UER00961"/>
</dbReference>
<evidence type="ECO:0000256" key="4">
    <source>
        <dbReference type="ARBA" id="ARBA00016891"/>
    </source>
</evidence>
<dbReference type="SUPFAM" id="SSF55021">
    <property type="entry name" value="ACT-like"/>
    <property type="match status" value="1"/>
</dbReference>
<dbReference type="eggNOG" id="COG0287">
    <property type="taxonomic scope" value="Bacteria"/>
</dbReference>
<dbReference type="SUPFAM" id="SSF48179">
    <property type="entry name" value="6-phosphogluconate dehydrogenase C-terminal domain-like"/>
    <property type="match status" value="1"/>
</dbReference>
<dbReference type="AlphaFoldDB" id="A0A0R2HVJ5"/>
<dbReference type="InterPro" id="IPR045865">
    <property type="entry name" value="ACT-like_dom_sf"/>
</dbReference>
<dbReference type="InterPro" id="IPR002912">
    <property type="entry name" value="ACT_dom"/>
</dbReference>
<dbReference type="InterPro" id="IPR003099">
    <property type="entry name" value="Prephen_DH"/>
</dbReference>
<evidence type="ECO:0000259" key="11">
    <source>
        <dbReference type="PROSITE" id="PS51176"/>
    </source>
</evidence>
<dbReference type="PANTHER" id="PTHR21363:SF0">
    <property type="entry name" value="PREPHENATE DEHYDROGENASE [NADP(+)]"/>
    <property type="match status" value="1"/>
</dbReference>
<dbReference type="InterPro" id="IPR036291">
    <property type="entry name" value="NAD(P)-bd_dom_sf"/>
</dbReference>
<feature type="domain" description="ACT" evidence="12">
    <location>
        <begin position="300"/>
        <end position="370"/>
    </location>
</feature>
<dbReference type="Pfam" id="PF20463">
    <property type="entry name" value="PDH_C"/>
    <property type="match status" value="1"/>
</dbReference>
<sequence>MEKKRVVIIGLGLIGGSIALAIRKKHPAVTIIGIDLDQKQLKIACALGIIDEASNEIKKEAENADLIVFSCPVKATETFLTQMVSWSLKPTVLVTDTGSTKGSIMDAAAGLLAKGIHFIGAHPMAGSHKSGVQAAKVDLFENAYYLITPADNQPDSQAVVEEFKQWFDGTASKFLILSPAEHDQITGMLSHLPHIIAASLVNQTTDFSVKYPLAKRLAAGGFRDMTRIASSDPTMWTDILLSNNQVLIQLVTNWRDEMSQLLEMLESNDSKAIYHFFDQAKETRDAMPIHKEGALPAFFDLFIDVPDYPGVISEVTGYLAQEKISVINLKILETREEINGILQLTFQNQEDLKQAKSCIQKNSSYHCYNK</sequence>